<dbReference type="Pfam" id="PF00239">
    <property type="entry name" value="Resolvase"/>
    <property type="match status" value="1"/>
</dbReference>
<dbReference type="InterPro" id="IPR011109">
    <property type="entry name" value="DNA_bind_recombinase_dom"/>
</dbReference>
<evidence type="ECO:0000313" key="5">
    <source>
        <dbReference type="EMBL" id="GAA1950568.1"/>
    </source>
</evidence>
<comment type="caution">
    <text evidence="5">The sequence shown here is derived from an EMBL/GenBank/DDBJ whole genome shotgun (WGS) entry which is preliminary data.</text>
</comment>
<feature type="coiled-coil region" evidence="1">
    <location>
        <begin position="361"/>
        <end position="388"/>
    </location>
</feature>
<dbReference type="InterPro" id="IPR036162">
    <property type="entry name" value="Resolvase-like_N_sf"/>
</dbReference>
<protein>
    <submittedName>
        <fullName evidence="5">Recombinase family protein</fullName>
    </submittedName>
</protein>
<evidence type="ECO:0000256" key="2">
    <source>
        <dbReference type="SAM" id="MobiDB-lite"/>
    </source>
</evidence>
<dbReference type="Gene3D" id="3.90.1750.20">
    <property type="entry name" value="Putative Large Serine Recombinase, Chain B, Domain 2"/>
    <property type="match status" value="1"/>
</dbReference>
<reference evidence="5 6" key="1">
    <citation type="journal article" date="2019" name="Int. J. Syst. Evol. Microbiol.">
        <title>The Global Catalogue of Microorganisms (GCM) 10K type strain sequencing project: providing services to taxonomists for standard genome sequencing and annotation.</title>
        <authorList>
            <consortium name="The Broad Institute Genomics Platform"/>
            <consortium name="The Broad Institute Genome Sequencing Center for Infectious Disease"/>
            <person name="Wu L."/>
            <person name="Ma J."/>
        </authorList>
    </citation>
    <scope>NUCLEOTIDE SEQUENCE [LARGE SCALE GENOMIC DNA]</scope>
    <source>
        <strain evidence="5 6">JCM 13584</strain>
    </source>
</reference>
<dbReference type="InterPro" id="IPR050639">
    <property type="entry name" value="SSR_resolvase"/>
</dbReference>
<dbReference type="PROSITE" id="PS51736">
    <property type="entry name" value="RECOMBINASES_3"/>
    <property type="match status" value="1"/>
</dbReference>
<evidence type="ECO:0000259" key="4">
    <source>
        <dbReference type="PROSITE" id="PS51737"/>
    </source>
</evidence>
<feature type="domain" description="Resolvase/invertase-type recombinase catalytic" evidence="3">
    <location>
        <begin position="4"/>
        <end position="144"/>
    </location>
</feature>
<keyword evidence="1" id="KW-0175">Coiled coil</keyword>
<proteinExistence type="predicted"/>
<name>A0ABN2QGM3_9MICO</name>
<dbReference type="RefSeq" id="WP_157413637.1">
    <property type="nucleotide sequence ID" value="NZ_BAAAMK010000002.1"/>
</dbReference>
<evidence type="ECO:0000256" key="1">
    <source>
        <dbReference type="SAM" id="Coils"/>
    </source>
</evidence>
<dbReference type="EMBL" id="BAAAMK010000002">
    <property type="protein sequence ID" value="GAA1950568.1"/>
    <property type="molecule type" value="Genomic_DNA"/>
</dbReference>
<evidence type="ECO:0000313" key="6">
    <source>
        <dbReference type="Proteomes" id="UP001499954"/>
    </source>
</evidence>
<organism evidence="5 6">
    <name type="scientific">Agromyces allii</name>
    <dbReference type="NCBI Taxonomy" id="393607"/>
    <lineage>
        <taxon>Bacteria</taxon>
        <taxon>Bacillati</taxon>
        <taxon>Actinomycetota</taxon>
        <taxon>Actinomycetes</taxon>
        <taxon>Micrococcales</taxon>
        <taxon>Microbacteriaceae</taxon>
        <taxon>Agromyces</taxon>
    </lineage>
</organism>
<gene>
    <name evidence="5" type="ORF">GCM10009717_15910</name>
</gene>
<feature type="region of interest" description="Disordered" evidence="2">
    <location>
        <begin position="133"/>
        <end position="155"/>
    </location>
</feature>
<dbReference type="PROSITE" id="PS51737">
    <property type="entry name" value="RECOMBINASE_DNA_BIND"/>
    <property type="match status" value="1"/>
</dbReference>
<sequence>MTLRAAIYVRQSVNHAEGIDRAVARCERLVEARGWTLVDTFKDNDVSASKSRASTRWADLLDEISTRRVNVVVGIDVDRLVRSIQDIGTLIDLGVRVLTVDGEIDLTTADGEFRATMLAAIARFEVRRKGERQKRANEYRASTGRPTPGRRRYGYESDGITARESEAAVVRRMFAHIADGGSIRSIALALRNEGVDPAPGRSWSTGRVRYIVQNPTYGGYVVRKGEATPSDVVAAIVDPELAAEARAVLADESRRTTPGPTPRHLGSGIAACGAPDCAAFLMNLAGAYRCKLDSSHPTITKDRLDTRLRREVARAFLELGDAVGGESAPSRRIAPLVEALTRNEAAAKATVEDRDEGLLPAAAARERLVELRSQREAIEADIEAARSDRSASAVLAEAAREALAGVPSSFSMSAYADMVDAVASRFAALELDRQREVVRALLDVTVHPGRDARRVEVWHLAATRLNPDYVDAATLGLDEELADVG</sequence>
<dbReference type="Gene3D" id="3.40.50.1390">
    <property type="entry name" value="Resolvase, N-terminal catalytic domain"/>
    <property type="match status" value="1"/>
</dbReference>
<dbReference type="SMART" id="SM00857">
    <property type="entry name" value="Resolvase"/>
    <property type="match status" value="1"/>
</dbReference>
<keyword evidence="6" id="KW-1185">Reference proteome</keyword>
<dbReference type="PANTHER" id="PTHR30461">
    <property type="entry name" value="DNA-INVERTASE FROM LAMBDOID PROPHAGE"/>
    <property type="match status" value="1"/>
</dbReference>
<accession>A0ABN2QGM3</accession>
<evidence type="ECO:0000259" key="3">
    <source>
        <dbReference type="PROSITE" id="PS51736"/>
    </source>
</evidence>
<feature type="domain" description="Recombinase" evidence="4">
    <location>
        <begin position="152"/>
        <end position="255"/>
    </location>
</feature>
<dbReference type="InterPro" id="IPR038109">
    <property type="entry name" value="DNA_bind_recomb_sf"/>
</dbReference>
<dbReference type="PANTHER" id="PTHR30461:SF23">
    <property type="entry name" value="DNA RECOMBINASE-RELATED"/>
    <property type="match status" value="1"/>
</dbReference>
<dbReference type="Pfam" id="PF07508">
    <property type="entry name" value="Recombinase"/>
    <property type="match status" value="1"/>
</dbReference>
<dbReference type="InterPro" id="IPR006119">
    <property type="entry name" value="Resolv_N"/>
</dbReference>
<dbReference type="SUPFAM" id="SSF53041">
    <property type="entry name" value="Resolvase-like"/>
    <property type="match status" value="1"/>
</dbReference>
<dbReference type="Proteomes" id="UP001499954">
    <property type="component" value="Unassembled WGS sequence"/>
</dbReference>
<dbReference type="CDD" id="cd00338">
    <property type="entry name" value="Ser_Recombinase"/>
    <property type="match status" value="1"/>
</dbReference>